<dbReference type="InterPro" id="IPR037198">
    <property type="entry name" value="MutL_C_sf"/>
</dbReference>
<dbReference type="GO" id="GO:0005524">
    <property type="term" value="F:ATP binding"/>
    <property type="evidence" value="ECO:0007669"/>
    <property type="project" value="InterPro"/>
</dbReference>
<dbReference type="InterPro" id="IPR014721">
    <property type="entry name" value="Ribsml_uS5_D2-typ_fold_subgr"/>
</dbReference>
<dbReference type="InterPro" id="IPR020568">
    <property type="entry name" value="Ribosomal_Su5_D2-typ_SF"/>
</dbReference>
<dbReference type="SUPFAM" id="SSF55874">
    <property type="entry name" value="ATPase domain of HSP90 chaperone/DNA topoisomerase II/histidine kinase"/>
    <property type="match status" value="1"/>
</dbReference>
<feature type="domain" description="DNA mismatch repair protein S5" evidence="5">
    <location>
        <begin position="218"/>
        <end position="367"/>
    </location>
</feature>
<comment type="similarity">
    <text evidence="1">Belongs to the DNA mismatch repair MutL/HexB family.</text>
</comment>
<dbReference type="Gene3D" id="3.30.1540.20">
    <property type="entry name" value="MutL, C-terminal domain, dimerisation subdomain"/>
    <property type="match status" value="2"/>
</dbReference>
<dbReference type="InterPro" id="IPR042120">
    <property type="entry name" value="MutL_C_dimsub"/>
</dbReference>
<gene>
    <name evidence="6" type="ORF">Vretifemale_11766</name>
</gene>
<feature type="region of interest" description="Disordered" evidence="3">
    <location>
        <begin position="1507"/>
        <end position="1562"/>
    </location>
</feature>
<evidence type="ECO:0000313" key="7">
    <source>
        <dbReference type="Proteomes" id="UP000747110"/>
    </source>
</evidence>
<evidence type="ECO:0000259" key="4">
    <source>
        <dbReference type="SMART" id="SM00853"/>
    </source>
</evidence>
<comment type="caution">
    <text evidence="6">The sequence shown here is derived from an EMBL/GenBank/DDBJ whole genome shotgun (WGS) entry which is preliminary data.</text>
</comment>
<evidence type="ECO:0000259" key="5">
    <source>
        <dbReference type="SMART" id="SM01340"/>
    </source>
</evidence>
<evidence type="ECO:0000313" key="6">
    <source>
        <dbReference type="EMBL" id="GIL82841.1"/>
    </source>
</evidence>
<dbReference type="SMART" id="SM01340">
    <property type="entry name" value="DNA_mis_repair"/>
    <property type="match status" value="1"/>
</dbReference>
<dbReference type="Proteomes" id="UP000747110">
    <property type="component" value="Unassembled WGS sequence"/>
</dbReference>
<reference evidence="6" key="1">
    <citation type="journal article" date="2021" name="Proc. Natl. Acad. Sci. U.S.A.">
        <title>Three genomes in the algal genus Volvox reveal the fate of a haploid sex-determining region after a transition to homothallism.</title>
        <authorList>
            <person name="Yamamoto K."/>
            <person name="Hamaji T."/>
            <person name="Kawai-Toyooka H."/>
            <person name="Matsuzaki R."/>
            <person name="Takahashi F."/>
            <person name="Nishimura Y."/>
            <person name="Kawachi M."/>
            <person name="Noguchi H."/>
            <person name="Minakuchi Y."/>
            <person name="Umen J.G."/>
            <person name="Toyoda A."/>
            <person name="Nozaki H."/>
        </authorList>
    </citation>
    <scope>NUCLEOTIDE SEQUENCE</scope>
    <source>
        <strain evidence="6">NIES-3786</strain>
    </source>
</reference>
<feature type="compositionally biased region" description="Polar residues" evidence="3">
    <location>
        <begin position="540"/>
        <end position="556"/>
    </location>
</feature>
<dbReference type="GO" id="GO:0140664">
    <property type="term" value="F:ATP-dependent DNA damage sensor activity"/>
    <property type="evidence" value="ECO:0007669"/>
    <property type="project" value="InterPro"/>
</dbReference>
<sequence length="2003" mass="212410">MLPVRQLPKSLVDRIRTGLTLNSLDEAIVELLANSIDADARSVFITLNAGALSFTVEDDGRGIHPDDVDALGGRYCTSKIRSMADYQAGVRTLGFRGEAICSLFNLAADVCVTTRARGTFVTLVKHVQSGGTNIRTGPSTVQLAHSGTTITVKRFLFNQPVRQRQLAGKHRDMEACTIAAVLRMALPFADVGVTLLRAPTGLVLLHLPQDRNVAATFLRRVPEYPSSTTLLSVSGNKGYRASAVLGSPAMSCPHPHHQYMYVNRRHVHSLPLAALLNEHFLRANQRTGFHHAAWSRRLGDPAEGPDISGTGRGTSCSLKVFPVFLVLLECPYSDYHVTAEPGKWDVVFKQLAPVQRLLRKLAEEAWGPAGGHSHDDEGSETADAAPGGVSDNHRGQEMVAAIDTGEEILPKSQELRVRDSHGKLQDERVLSRTLVQHAFAATGNEDARPVDAQVHGPLRALLQLQANARASQPTQSRTMSLAAVMVPETNSEAAEDVPKWNVAQKDFDGAREAAGLLDELPVGVSDERTRIVGEVPNGISGPTCSTGRLSGTTRQGSPLGGSNPYTSAAYNPMGHDDDAVHRCAWEAVGHGVMVRRFCDADIGFGADVGKERPFLEGAQHDYKIADVQADFPDGPDDSPSRGDDQQGALIIGEHCFAGADTEWRHLSRLTVRAGLTHMRLNTSPEHWGHPMHAFHDSPLTETSPSFACMKTTSSHRVLLHPGNKPTDNQKAAEEDFDLFRGNQQNQGALRDRHPAGAPPLDGDLGALGDDVIPGPSTINLLRARHELMLKSPVSDACGCRDRARRIPDELFVSVRSAQDKVLNLGPLGSPIKYRTSPRPLAAKSSPDDSLTGIWWVTGDDGLAQAVPDDTYGGDHHDCAEDLSWAKGLSPDTIDGIVHLRMRHHVACAGRSSTSYGNNSSRDLAKDCKLGLQGGIPFVLDDLSHVHVCDQMETSAAVAAVAAGNKARIPILPKRGDALCTFLSDLGDSPDEVNTRQSAVPQLRNTRPGAKPTSSREGAPLRGVGDRHSAATVDPLFTAAILAQEVATAPKAEEVSVRHDSSFSSGRGAVLAAVADEGQSVAVPAQLSDGRSSQPLIVGMALPAGDSSRDDGVGGDDGGSLSPLARFLNFANVGSEMGFTPPSRPAIVTLDKVDVIDVGKTPIEQRCSESGVRPPMPRAAISSSEAVVNQAASDSEPWASCANGTIPEARNPKTDIASTAGAPAGTPYVCPLTLLTAGSGIPMDGSPGETLVVDSVPGTAGLAFCFVWPVQHAVLGLEHRTSQVEPQNVRQAKEPRVPQDGTYCAGKVSGLYGCPTETATANPIAVKGVPVQIGIGEEPAGATCSNMQFVIEQGRGQLQAQPGSCAAGSMPLTKSASNIEGSNDHIQSADQSQEAVNCASLETALGNVSGILRKRAPSSIGRTPKRVRFHLPPGLHSAPCDEIAGSSRPEPLPQLNCDRLGAEISKPEADALPAGHEQHGLLQQQPHMAPGTGNVAISTGCKRLTDATSGDAALGRPSSLLSGKAPARPSGTEAQPLREVAAPGSKLKHHSGEQLQQKQVVPRSESLGNLSSVLVRPPPASIPFNQLPLGHPASSGTQQVKLMFNQGEHKVLSLELDLFRLAAPGELLVPSGVSRSSLAGLAAGTMQQVDRKFIPAMTSDGNLLIVDQHAAHERVRLEQLTDQLNACVAAARSSAAPEGTISSNIGSGSHGCLQAAGTMRRHAARGDHVVGMEALGVAHANGQHGFSRSAGDEVTAAASDMLSVHRLTAPMKLQLATYEVATLERYMATVAAWGWRVRAVDSNERSIRCHGNGSWRGAGVYKLRLEGTIPDPPVPGLTEGPGMAQRLMQQQLVTDSDTNLHLLFDVPSMCGIPLTNPMDLRVYLHQLHESGGADLPPPAVLRVLRSKACRTAIMFGDSLTRGQCAALLAQLRNTQLWMQCAHGRPTVAPLVHLPTLRAVLARRRAVAQLIRAGCHGARDGVARRQLSAAALRAAIRRDPTRVSG</sequence>
<feature type="region of interest" description="Disordered" evidence="3">
    <location>
        <begin position="989"/>
        <end position="1026"/>
    </location>
</feature>
<dbReference type="GO" id="GO:0030983">
    <property type="term" value="F:mismatched DNA binding"/>
    <property type="evidence" value="ECO:0007669"/>
    <property type="project" value="InterPro"/>
</dbReference>
<dbReference type="SUPFAM" id="SSF54211">
    <property type="entry name" value="Ribosomal protein S5 domain 2-like"/>
    <property type="match status" value="1"/>
</dbReference>
<feature type="region of interest" description="Disordered" evidence="3">
    <location>
        <begin position="533"/>
        <end position="562"/>
    </location>
</feature>
<evidence type="ECO:0000256" key="3">
    <source>
        <dbReference type="SAM" id="MobiDB-lite"/>
    </source>
</evidence>
<dbReference type="SUPFAM" id="SSF118116">
    <property type="entry name" value="DNA mismatch repair protein MutL"/>
    <property type="match status" value="2"/>
</dbReference>
<dbReference type="Pfam" id="PF13589">
    <property type="entry name" value="HATPase_c_3"/>
    <property type="match status" value="1"/>
</dbReference>
<feature type="compositionally biased region" description="Polar residues" evidence="3">
    <location>
        <begin position="994"/>
        <end position="1004"/>
    </location>
</feature>
<evidence type="ECO:0008006" key="8">
    <source>
        <dbReference type="Google" id="ProtNLM"/>
    </source>
</evidence>
<dbReference type="InterPro" id="IPR014790">
    <property type="entry name" value="MutL_C"/>
</dbReference>
<dbReference type="GO" id="GO:0032300">
    <property type="term" value="C:mismatch repair complex"/>
    <property type="evidence" value="ECO:0007669"/>
    <property type="project" value="InterPro"/>
</dbReference>
<dbReference type="SMART" id="SM00853">
    <property type="entry name" value="MutL_C"/>
    <property type="match status" value="1"/>
</dbReference>
<dbReference type="InterPro" id="IPR038973">
    <property type="entry name" value="MutL/Mlh/Pms-like"/>
</dbReference>
<dbReference type="InterPro" id="IPR036890">
    <property type="entry name" value="HATPase_C_sf"/>
</dbReference>
<proteinExistence type="inferred from homology"/>
<dbReference type="EMBL" id="BNCP01000025">
    <property type="protein sequence ID" value="GIL82841.1"/>
    <property type="molecule type" value="Genomic_DNA"/>
</dbReference>
<dbReference type="OrthoDB" id="429932at2759"/>
<dbReference type="Gene3D" id="3.30.230.10">
    <property type="match status" value="1"/>
</dbReference>
<feature type="domain" description="MutL C-terminal dimerisation" evidence="4">
    <location>
        <begin position="1644"/>
        <end position="1918"/>
    </location>
</feature>
<dbReference type="GO" id="GO:0016887">
    <property type="term" value="F:ATP hydrolysis activity"/>
    <property type="evidence" value="ECO:0007669"/>
    <property type="project" value="InterPro"/>
</dbReference>
<protein>
    <recommendedName>
        <fullName evidence="8">MutL C-terminal dimerisation domain-containing protein</fullName>
    </recommendedName>
</protein>
<dbReference type="PANTHER" id="PTHR10073:SF47">
    <property type="entry name" value="DNA MISMATCH REPAIR PROTEIN MLH3"/>
    <property type="match status" value="1"/>
</dbReference>
<evidence type="ECO:0000256" key="2">
    <source>
        <dbReference type="ARBA" id="ARBA00022763"/>
    </source>
</evidence>
<organism evidence="6 7">
    <name type="scientific">Volvox reticuliferus</name>
    <dbReference type="NCBI Taxonomy" id="1737510"/>
    <lineage>
        <taxon>Eukaryota</taxon>
        <taxon>Viridiplantae</taxon>
        <taxon>Chlorophyta</taxon>
        <taxon>core chlorophytes</taxon>
        <taxon>Chlorophyceae</taxon>
        <taxon>CS clade</taxon>
        <taxon>Chlamydomonadales</taxon>
        <taxon>Volvocaceae</taxon>
        <taxon>Volvox</taxon>
    </lineage>
</organism>
<keyword evidence="7" id="KW-1185">Reference proteome</keyword>
<dbReference type="PANTHER" id="PTHR10073">
    <property type="entry name" value="DNA MISMATCH REPAIR PROTEIN MLH, PMS, MUTL"/>
    <property type="match status" value="1"/>
</dbReference>
<dbReference type="InterPro" id="IPR013507">
    <property type="entry name" value="DNA_mismatch_S5_2-like"/>
</dbReference>
<dbReference type="Gene3D" id="3.30.565.10">
    <property type="entry name" value="Histidine kinase-like ATPase, C-terminal domain"/>
    <property type="match status" value="1"/>
</dbReference>
<feature type="region of interest" description="Disordered" evidence="3">
    <location>
        <begin position="367"/>
        <end position="392"/>
    </location>
</feature>
<name>A0A8J4CH07_9CHLO</name>
<accession>A0A8J4CH07</accession>
<evidence type="ECO:0000256" key="1">
    <source>
        <dbReference type="ARBA" id="ARBA00006082"/>
    </source>
</evidence>
<keyword evidence="2" id="KW-0227">DNA damage</keyword>
<dbReference type="GO" id="GO:0006298">
    <property type="term" value="P:mismatch repair"/>
    <property type="evidence" value="ECO:0007669"/>
    <property type="project" value="InterPro"/>
</dbReference>